<dbReference type="PIRSF" id="PIRSF005814">
    <property type="entry name" value="MutS_YshD"/>
    <property type="match status" value="1"/>
</dbReference>
<dbReference type="SUPFAM" id="SSF160443">
    <property type="entry name" value="SMR domain-like"/>
    <property type="match status" value="1"/>
</dbReference>
<keyword evidence="4 8" id="KW-0378">Hydrolase</keyword>
<gene>
    <name evidence="8" type="primary">mutS2</name>
    <name evidence="8" type="synonym">rqcU</name>
    <name evidence="11" type="ORF">SAMN03080614_100672</name>
</gene>
<comment type="subunit">
    <text evidence="8">Homodimer. Binds to stalled ribosomes, contacting rRNA.</text>
</comment>
<dbReference type="Pfam" id="PF00488">
    <property type="entry name" value="MutS_V"/>
    <property type="match status" value="1"/>
</dbReference>
<evidence type="ECO:0000313" key="12">
    <source>
        <dbReference type="Proteomes" id="UP000243819"/>
    </source>
</evidence>
<dbReference type="Pfam" id="PF20297">
    <property type="entry name" value="MSSS"/>
    <property type="match status" value="1"/>
</dbReference>
<dbReference type="GO" id="GO:0045910">
    <property type="term" value="P:negative regulation of DNA recombination"/>
    <property type="evidence" value="ECO:0007669"/>
    <property type="project" value="InterPro"/>
</dbReference>
<dbReference type="InterPro" id="IPR007696">
    <property type="entry name" value="DNA_mismatch_repair_MutS_core"/>
</dbReference>
<dbReference type="EMBL" id="FOIF01000006">
    <property type="protein sequence ID" value="SES76397.1"/>
    <property type="molecule type" value="Genomic_DNA"/>
</dbReference>
<dbReference type="FunFam" id="3.40.50.300:FF:000830">
    <property type="entry name" value="Endonuclease MutS2"/>
    <property type="match status" value="1"/>
</dbReference>
<organism evidence="11 12">
    <name type="scientific">Anaerobranca gottschalkii DSM 13577</name>
    <dbReference type="NCBI Taxonomy" id="1120990"/>
    <lineage>
        <taxon>Bacteria</taxon>
        <taxon>Bacillati</taxon>
        <taxon>Bacillota</taxon>
        <taxon>Clostridia</taxon>
        <taxon>Eubacteriales</taxon>
        <taxon>Proteinivoracaceae</taxon>
        <taxon>Anaerobranca</taxon>
    </lineage>
</organism>
<dbReference type="SUPFAM" id="SSF48334">
    <property type="entry name" value="DNA repair protein MutS, domain III"/>
    <property type="match status" value="1"/>
</dbReference>
<dbReference type="EC" id="3.1.-.-" evidence="8"/>
<dbReference type="InterPro" id="IPR046893">
    <property type="entry name" value="MSSS"/>
</dbReference>
<dbReference type="InterPro" id="IPR002625">
    <property type="entry name" value="Smr_dom"/>
</dbReference>
<dbReference type="Pfam" id="PF01713">
    <property type="entry name" value="Smr"/>
    <property type="match status" value="1"/>
</dbReference>
<dbReference type="OrthoDB" id="9808166at2"/>
<dbReference type="GO" id="GO:0016887">
    <property type="term" value="F:ATP hydrolysis activity"/>
    <property type="evidence" value="ECO:0007669"/>
    <property type="project" value="InterPro"/>
</dbReference>
<dbReference type="PROSITE" id="PS00486">
    <property type="entry name" value="DNA_MISMATCH_REPAIR_2"/>
    <property type="match status" value="1"/>
</dbReference>
<dbReference type="InterPro" id="IPR000432">
    <property type="entry name" value="DNA_mismatch_repair_MutS_C"/>
</dbReference>
<dbReference type="GO" id="GO:0005524">
    <property type="term" value="F:ATP binding"/>
    <property type="evidence" value="ECO:0007669"/>
    <property type="project" value="UniProtKB-UniRule"/>
</dbReference>
<evidence type="ECO:0000259" key="10">
    <source>
        <dbReference type="PROSITE" id="PS50828"/>
    </source>
</evidence>
<dbReference type="SMART" id="SM00463">
    <property type="entry name" value="SMR"/>
    <property type="match status" value="1"/>
</dbReference>
<evidence type="ECO:0000256" key="2">
    <source>
        <dbReference type="ARBA" id="ARBA00022730"/>
    </source>
</evidence>
<keyword evidence="9" id="KW-0175">Coiled coil</keyword>
<dbReference type="GO" id="GO:0043023">
    <property type="term" value="F:ribosomal large subunit binding"/>
    <property type="evidence" value="ECO:0007669"/>
    <property type="project" value="UniProtKB-UniRule"/>
</dbReference>
<dbReference type="GO" id="GO:0019843">
    <property type="term" value="F:rRNA binding"/>
    <property type="evidence" value="ECO:0007669"/>
    <property type="project" value="UniProtKB-UniRule"/>
</dbReference>
<dbReference type="InterPro" id="IPR036063">
    <property type="entry name" value="Smr_dom_sf"/>
</dbReference>
<dbReference type="PANTHER" id="PTHR48466">
    <property type="entry name" value="OS10G0509000 PROTEIN-RELATED"/>
    <property type="match status" value="1"/>
</dbReference>
<dbReference type="SMART" id="SM00533">
    <property type="entry name" value="MUTSd"/>
    <property type="match status" value="1"/>
</dbReference>
<dbReference type="InterPro" id="IPR045076">
    <property type="entry name" value="MutS"/>
</dbReference>
<dbReference type="Gene3D" id="3.40.50.300">
    <property type="entry name" value="P-loop containing nucleotide triphosphate hydrolases"/>
    <property type="match status" value="1"/>
</dbReference>
<evidence type="ECO:0000256" key="3">
    <source>
        <dbReference type="ARBA" id="ARBA00022741"/>
    </source>
</evidence>
<comment type="similarity">
    <text evidence="8">Belongs to the DNA mismatch repair MutS family. MutS2 subfamily.</text>
</comment>
<dbReference type="Proteomes" id="UP000243819">
    <property type="component" value="Unassembled WGS sequence"/>
</dbReference>
<evidence type="ECO:0000256" key="4">
    <source>
        <dbReference type="ARBA" id="ARBA00022801"/>
    </source>
</evidence>
<keyword evidence="12" id="KW-1185">Reference proteome</keyword>
<keyword evidence="2 8" id="KW-0699">rRNA-binding</keyword>
<accession>A0A1H9Z4G9</accession>
<dbReference type="PANTHER" id="PTHR48466:SF2">
    <property type="entry name" value="OS10G0509000 PROTEIN"/>
    <property type="match status" value="1"/>
</dbReference>
<comment type="function">
    <text evidence="8">Endonuclease that is involved in the suppression of homologous recombination and thus may have a key role in the control of bacterial genetic diversity.</text>
</comment>
<keyword evidence="6 8" id="KW-0694">RNA-binding</keyword>
<reference evidence="12" key="1">
    <citation type="submission" date="2016-10" db="EMBL/GenBank/DDBJ databases">
        <authorList>
            <person name="Varghese N."/>
            <person name="Submissions S."/>
        </authorList>
    </citation>
    <scope>NUCLEOTIDE SEQUENCE [LARGE SCALE GENOMIC DNA]</scope>
    <source>
        <strain evidence="12">DSM 13577</strain>
    </source>
</reference>
<evidence type="ECO:0000256" key="1">
    <source>
        <dbReference type="ARBA" id="ARBA00022722"/>
    </source>
</evidence>
<feature type="coiled-coil region" evidence="9">
    <location>
        <begin position="519"/>
        <end position="596"/>
    </location>
</feature>
<dbReference type="SMART" id="SM00534">
    <property type="entry name" value="MUTSac"/>
    <property type="match status" value="1"/>
</dbReference>
<evidence type="ECO:0000256" key="6">
    <source>
        <dbReference type="ARBA" id="ARBA00022884"/>
    </source>
</evidence>
<name>A0A1H9Z4G9_9FIRM</name>
<dbReference type="InterPro" id="IPR005747">
    <property type="entry name" value="MutS2"/>
</dbReference>
<feature type="domain" description="Smr" evidence="10">
    <location>
        <begin position="708"/>
        <end position="783"/>
    </location>
</feature>
<dbReference type="STRING" id="1120990.SAMN03080614_100672"/>
<dbReference type="InterPro" id="IPR027417">
    <property type="entry name" value="P-loop_NTPase"/>
</dbReference>
<feature type="binding site" evidence="8">
    <location>
        <begin position="331"/>
        <end position="338"/>
    </location>
    <ligand>
        <name>ATP</name>
        <dbReference type="ChEBI" id="CHEBI:30616"/>
    </ligand>
</feature>
<dbReference type="GO" id="GO:0030983">
    <property type="term" value="F:mismatched DNA binding"/>
    <property type="evidence" value="ECO:0007669"/>
    <property type="project" value="InterPro"/>
</dbReference>
<evidence type="ECO:0000256" key="7">
    <source>
        <dbReference type="ARBA" id="ARBA00023125"/>
    </source>
</evidence>
<dbReference type="AlphaFoldDB" id="A0A1H9Z4G9"/>
<sequence>MDKKYLQTLEFYKIVKMLENKALTPMGKEKCLGVFPEQDKDRLLELLNFTSEGVISYNYGNPPLVELKDISSSLYRAGKGGLLNGLELYEIQRTLQGAKELKIFFTKIKNLTPRINNLLQLMDECKELKSQLSISIGDNGTILDTASSELKAIRKQIFRSEGELKERLERFVKSPQNQKYLQEGLVTQRNDRYVVPVKVEHKGQVTGIVHDFSASGSTVYVEPSFAVEIANKIQELKIKEKQEIERILYNLTNLVSQNKGALEYINNLIGELDFILAKAKLAKELRGTEPVINDEGFIHIKEGRHPLIPFEEVVPITLELGKDFTTLVITGPNTGGKTVTLKTVGLLTLMAQSGMFVPAQEGSSFPILEGVYADIGDEQSIEQSLSTFSSHMTNIINIIENATTNSLVLFDELGAGTDPLEGSALATAILDFFKERGTLTVATTHYSQLKSYAYENSGVENASVEFDHLTLRPTYKLLIGIPGKSNAFEISKRLGLSEEIIHRAKELISKDTLKVDEMIKDLEEKRMFYEKKLKELELSVQQYNQKNSELQEKLEELSAKKETIIQKAKEEANKILRLAKREGESLIEELKQIHKEVEKGEVQRYLQEAREKMKNISPIKEESTLKGNLTKEKIKVGMEVKLLDINQKGIVLELPDENNQVLCQVGIIKVKTALENLEGVPQSAKVSFNNKGGTKTVTSKGEHSSTTLDIRGQNVEEAILNIDKFLDSCFISGFKEVTIIHGKGTGALRAGVQQYLKKHPHVKSVRLGGYYDGGEGASIVTLD</sequence>
<comment type="function">
    <text evidence="8">Acts as a ribosome collision sensor, splitting the ribosome into its 2 subunits. Detects stalled/collided 70S ribosomes which it binds and splits by an ATP-hydrolysis driven conformational change. Acts upstream of the ribosome quality control system (RQC), a ribosome-associated complex that mediates the extraction of incompletely synthesized nascent chains from stalled ribosomes and their subsequent degradation. Probably generates substrates for RQC.</text>
</comment>
<dbReference type="PROSITE" id="PS50828">
    <property type="entry name" value="SMR"/>
    <property type="match status" value="1"/>
</dbReference>
<dbReference type="Gene3D" id="3.30.1370.110">
    <property type="match status" value="1"/>
</dbReference>
<dbReference type="InterPro" id="IPR036187">
    <property type="entry name" value="DNA_mismatch_repair_MutS_sf"/>
</dbReference>
<dbReference type="GO" id="GO:0004519">
    <property type="term" value="F:endonuclease activity"/>
    <property type="evidence" value="ECO:0007669"/>
    <property type="project" value="UniProtKB-UniRule"/>
</dbReference>
<dbReference type="GO" id="GO:0072344">
    <property type="term" value="P:rescue of stalled ribosome"/>
    <property type="evidence" value="ECO:0007669"/>
    <property type="project" value="UniProtKB-UniRule"/>
</dbReference>
<dbReference type="EC" id="3.6.4.-" evidence="8"/>
<evidence type="ECO:0000256" key="5">
    <source>
        <dbReference type="ARBA" id="ARBA00022840"/>
    </source>
</evidence>
<keyword evidence="8" id="KW-0255">Endonuclease</keyword>
<dbReference type="NCBIfam" id="TIGR01069">
    <property type="entry name" value="mutS2"/>
    <property type="match status" value="1"/>
</dbReference>
<dbReference type="CDD" id="cd03280">
    <property type="entry name" value="ABC_MutS2"/>
    <property type="match status" value="1"/>
</dbReference>
<keyword evidence="7 8" id="KW-0238">DNA-binding</keyword>
<dbReference type="HAMAP" id="MF_00092">
    <property type="entry name" value="MutS2"/>
    <property type="match status" value="1"/>
</dbReference>
<keyword evidence="5 8" id="KW-0067">ATP-binding</keyword>
<dbReference type="CDD" id="cd06503">
    <property type="entry name" value="ATP-synt_Fo_b"/>
    <property type="match status" value="1"/>
</dbReference>
<evidence type="ECO:0000256" key="8">
    <source>
        <dbReference type="HAMAP-Rule" id="MF_00092"/>
    </source>
</evidence>
<dbReference type="SUPFAM" id="SSF52540">
    <property type="entry name" value="P-loop containing nucleoside triphosphate hydrolases"/>
    <property type="match status" value="1"/>
</dbReference>
<protein>
    <recommendedName>
        <fullName evidence="8">Endonuclease MutS2</fullName>
        <ecNumber evidence="8">3.1.-.-</ecNumber>
    </recommendedName>
    <alternativeName>
        <fullName evidence="8">Ribosome-associated protein quality control-upstream factor</fullName>
        <shortName evidence="8">RQC-upstream factor</shortName>
        <shortName evidence="8">RqcU</shortName>
        <ecNumber evidence="8">3.6.4.-</ecNumber>
    </alternativeName>
</protein>
<keyword evidence="3 8" id="KW-0547">Nucleotide-binding</keyword>
<dbReference type="GO" id="GO:0140664">
    <property type="term" value="F:ATP-dependent DNA damage sensor activity"/>
    <property type="evidence" value="ECO:0007669"/>
    <property type="project" value="InterPro"/>
</dbReference>
<proteinExistence type="inferred from homology"/>
<dbReference type="GO" id="GO:0006298">
    <property type="term" value="P:mismatch repair"/>
    <property type="evidence" value="ECO:0007669"/>
    <property type="project" value="InterPro"/>
</dbReference>
<keyword evidence="1 8" id="KW-0540">Nuclease</keyword>
<evidence type="ECO:0000256" key="9">
    <source>
        <dbReference type="SAM" id="Coils"/>
    </source>
</evidence>
<evidence type="ECO:0000313" key="11">
    <source>
        <dbReference type="EMBL" id="SES76397.1"/>
    </source>
</evidence>
<dbReference type="RefSeq" id="WP_091349137.1">
    <property type="nucleotide sequence ID" value="NZ_FOIF01000006.1"/>
</dbReference>